<feature type="transmembrane region" description="Helical" evidence="9">
    <location>
        <begin position="259"/>
        <end position="277"/>
    </location>
</feature>
<dbReference type="GO" id="GO:0015297">
    <property type="term" value="F:antiporter activity"/>
    <property type="evidence" value="ECO:0007669"/>
    <property type="project" value="UniProtKB-KW"/>
</dbReference>
<feature type="transmembrane region" description="Helical" evidence="9">
    <location>
        <begin position="311"/>
        <end position="331"/>
    </location>
</feature>
<comment type="similarity">
    <text evidence="8">Belongs to the NhaC Na(+)/H(+) (TC 2.A.35) antiporter family.</text>
</comment>
<protein>
    <submittedName>
        <fullName evidence="11">Na+:H+ antiporter, NhaC family</fullName>
    </submittedName>
</protein>
<dbReference type="InterPro" id="IPR018461">
    <property type="entry name" value="Na/H_Antiport_NhaC-like_C"/>
</dbReference>
<dbReference type="OrthoDB" id="9762978at2"/>
<dbReference type="InterPro" id="IPR052180">
    <property type="entry name" value="NhaC_Na-H+_Antiporter"/>
</dbReference>
<feature type="transmembrane region" description="Helical" evidence="9">
    <location>
        <begin position="12"/>
        <end position="31"/>
    </location>
</feature>
<evidence type="ECO:0000313" key="11">
    <source>
        <dbReference type="EMBL" id="SHE62026.1"/>
    </source>
</evidence>
<feature type="transmembrane region" description="Helical" evidence="9">
    <location>
        <begin position="198"/>
        <end position="216"/>
    </location>
</feature>
<feature type="domain" description="Na+/H+ antiporter NhaC-like C-terminal" evidence="10">
    <location>
        <begin position="161"/>
        <end position="454"/>
    </location>
</feature>
<dbReference type="RefSeq" id="WP_072849582.1">
    <property type="nucleotide sequence ID" value="NZ_FQVI01000003.1"/>
</dbReference>
<feature type="transmembrane region" description="Helical" evidence="9">
    <location>
        <begin position="352"/>
        <end position="373"/>
    </location>
</feature>
<keyword evidence="5 9" id="KW-0812">Transmembrane</keyword>
<evidence type="ECO:0000256" key="5">
    <source>
        <dbReference type="ARBA" id="ARBA00022692"/>
    </source>
</evidence>
<evidence type="ECO:0000256" key="1">
    <source>
        <dbReference type="ARBA" id="ARBA00004651"/>
    </source>
</evidence>
<evidence type="ECO:0000256" key="6">
    <source>
        <dbReference type="ARBA" id="ARBA00022989"/>
    </source>
</evidence>
<accession>A0A1M4UZ73</accession>
<evidence type="ECO:0000256" key="7">
    <source>
        <dbReference type="ARBA" id="ARBA00023136"/>
    </source>
</evidence>
<dbReference type="Proteomes" id="UP000184245">
    <property type="component" value="Unassembled WGS sequence"/>
</dbReference>
<comment type="subcellular location">
    <subcellularLocation>
        <location evidence="1">Cell membrane</location>
        <topology evidence="1">Multi-pass membrane protein</topology>
    </subcellularLocation>
</comment>
<evidence type="ECO:0000256" key="2">
    <source>
        <dbReference type="ARBA" id="ARBA00022448"/>
    </source>
</evidence>
<evidence type="ECO:0000256" key="3">
    <source>
        <dbReference type="ARBA" id="ARBA00022449"/>
    </source>
</evidence>
<dbReference type="GO" id="GO:0005886">
    <property type="term" value="C:plasma membrane"/>
    <property type="evidence" value="ECO:0007669"/>
    <property type="project" value="UniProtKB-SubCell"/>
</dbReference>
<feature type="transmembrane region" description="Helical" evidence="9">
    <location>
        <begin position="76"/>
        <end position="103"/>
    </location>
</feature>
<evidence type="ECO:0000259" key="10">
    <source>
        <dbReference type="Pfam" id="PF03553"/>
    </source>
</evidence>
<dbReference type="Pfam" id="PF03553">
    <property type="entry name" value="Na_H_antiporter"/>
    <property type="match status" value="1"/>
</dbReference>
<evidence type="ECO:0000256" key="8">
    <source>
        <dbReference type="ARBA" id="ARBA00038435"/>
    </source>
</evidence>
<dbReference type="AlphaFoldDB" id="A0A1M4UZ73"/>
<dbReference type="EMBL" id="FQVI01000003">
    <property type="protein sequence ID" value="SHE62026.1"/>
    <property type="molecule type" value="Genomic_DNA"/>
</dbReference>
<proteinExistence type="inferred from homology"/>
<evidence type="ECO:0000256" key="4">
    <source>
        <dbReference type="ARBA" id="ARBA00022475"/>
    </source>
</evidence>
<dbReference type="STRING" id="1122155.SAMN02745158_01048"/>
<name>A0A1M4UZ73_9CLOT</name>
<sequence>MKKTSQNREITFIEAIIMLLVYVIIFAWGIGKYPTGLSILMCAIFTSLYGILLLNISWEEIFGSILKMFQMGMPSLLVLLMVGFISASWLASGTIPALIVYGLKILNPSIFLVASFLITTLVGIATGSSWSVVATFGVALIGIANGMGIPPGLAGGAIVCGCWLGDKWSPLSDTTNLGAAMNGLNIFDLWKHMLPTSGLGGIGAAVIFAVIGFHYAGGKIDTAGINTLTEGINGQYHISLLLLLPVALVIFFSIRQRPVLPVLILGVVVAIILAVVVQGKALGEVMNAIYNGYTTSTGDASLDKLLSGGGLLSVAGIMMIIFCAFTLAGALEPVGAMRAIAVKLGSIAKKRGPLTLLTVFTGIFGTYLGGTAYTGVILNSSMYADSYEKAGLTKLDLARASLEGSGHTSALVPWCGSHVMIVTSLGITWGQFLPYYFSFWISISLMILYGFTGWFFQKEKPGVKQLSDSADTTDGTGR</sequence>
<feature type="transmembrane region" description="Helical" evidence="9">
    <location>
        <begin position="236"/>
        <end position="254"/>
    </location>
</feature>
<keyword evidence="7 9" id="KW-0472">Membrane</keyword>
<evidence type="ECO:0000256" key="9">
    <source>
        <dbReference type="SAM" id="Phobius"/>
    </source>
</evidence>
<keyword evidence="12" id="KW-1185">Reference proteome</keyword>
<evidence type="ECO:0000313" key="12">
    <source>
        <dbReference type="Proteomes" id="UP000184245"/>
    </source>
</evidence>
<keyword evidence="3" id="KW-0050">Antiport</keyword>
<keyword evidence="2" id="KW-0813">Transport</keyword>
<feature type="transmembrane region" description="Helical" evidence="9">
    <location>
        <begin position="109"/>
        <end position="141"/>
    </location>
</feature>
<dbReference type="PANTHER" id="PTHR33451">
    <property type="entry name" value="MALATE-2H(+)/NA(+)-LACTATE ANTIPORTER"/>
    <property type="match status" value="1"/>
</dbReference>
<gene>
    <name evidence="11" type="ORF">SAMN02745158_01048</name>
</gene>
<reference evidence="11 12" key="1">
    <citation type="submission" date="2016-11" db="EMBL/GenBank/DDBJ databases">
        <authorList>
            <person name="Jaros S."/>
            <person name="Januszkiewicz K."/>
            <person name="Wedrychowicz H."/>
        </authorList>
    </citation>
    <scope>NUCLEOTIDE SEQUENCE [LARGE SCALE GENOMIC DNA]</scope>
    <source>
        <strain evidence="11 12">DSM 17459</strain>
    </source>
</reference>
<keyword evidence="6 9" id="KW-1133">Transmembrane helix</keyword>
<dbReference type="PANTHER" id="PTHR33451:SF3">
    <property type="entry name" value="MALATE-2H(+)_NA(+)-LACTATE ANTIPORTER"/>
    <property type="match status" value="1"/>
</dbReference>
<feature type="transmembrane region" description="Helical" evidence="9">
    <location>
        <begin position="37"/>
        <end position="56"/>
    </location>
</feature>
<keyword evidence="4" id="KW-1003">Cell membrane</keyword>
<organism evidence="11 12">
    <name type="scientific">Lactonifactor longoviformis DSM 17459</name>
    <dbReference type="NCBI Taxonomy" id="1122155"/>
    <lineage>
        <taxon>Bacteria</taxon>
        <taxon>Bacillati</taxon>
        <taxon>Bacillota</taxon>
        <taxon>Clostridia</taxon>
        <taxon>Eubacteriales</taxon>
        <taxon>Clostridiaceae</taxon>
        <taxon>Lactonifactor</taxon>
    </lineage>
</organism>
<feature type="transmembrane region" description="Helical" evidence="9">
    <location>
        <begin position="435"/>
        <end position="456"/>
    </location>
</feature>